<evidence type="ECO:0000259" key="1">
    <source>
        <dbReference type="Pfam" id="PF24809"/>
    </source>
</evidence>
<reference evidence="2" key="1">
    <citation type="submission" date="2021-07" db="EMBL/GenBank/DDBJ databases">
        <title>Genome Resource of American Ginseng Black Spot Pathogen Alternaria panax.</title>
        <authorList>
            <person name="Qiu C."/>
            <person name="Wang W."/>
            <person name="Liu Z."/>
        </authorList>
    </citation>
    <scope>NUCLEOTIDE SEQUENCE</scope>
    <source>
        <strain evidence="2">BNCC115425</strain>
    </source>
</reference>
<evidence type="ECO:0000313" key="3">
    <source>
        <dbReference type="Proteomes" id="UP001199106"/>
    </source>
</evidence>
<proteinExistence type="predicted"/>
<accession>A0AAD4NV23</accession>
<sequence>MEARQDEKAYRSVSQWFPNSEWKKLLPLSQLVAEHNSYLGNKLKRTGLGIKAELRSILESVPQEGSATAKASKQENDLVDSLNAMPLNVLSTYVREHAESLGAAHTALDQKRSNGVRNAWSKTEQFVIQFDKFLNAYSGILDIVTLADAQYGGVAGATLALLFSTVKLKIKNEEAIVSAMEQISDRLPDFEVYRKIYPEPTLGLMLIEAYKGVIVLAREATSYFLGSTWGRQLMNFGKPLGFEVMEQNMRENFRRIRIKCEVLLAQRVDQLATQLKDMQEREDRSMVVSLHERLKIGNYRTDDAVHSLRRYRETLASSFDDDRHRSKLRQSDLMADSRVRCWQESSSCLLMLSGRNEDGVGEVASSWLSPVAVDIVFDLLSERKPVAFEVCTRSSTLQKALAQWIFQLLETNPTVVRKGQDWYDIESHIAWNGDAEERTQHLSRALLKIIDLQNDKVFIILDRPELSNDDSVEAFASSMLHLVEQTKSVLKVLIVHRAEIWNWEENKRSIIKKGRRGDICQAVRIDQRRLGSEQSE</sequence>
<protein>
    <recommendedName>
        <fullName evidence="1">DUF7708 domain-containing protein</fullName>
    </recommendedName>
</protein>
<dbReference type="EMBL" id="JAANER010000002">
    <property type="protein sequence ID" value="KAG9194545.1"/>
    <property type="molecule type" value="Genomic_DNA"/>
</dbReference>
<dbReference type="Pfam" id="PF24809">
    <property type="entry name" value="DUF7708"/>
    <property type="match status" value="1"/>
</dbReference>
<dbReference type="InterPro" id="IPR056125">
    <property type="entry name" value="DUF7708"/>
</dbReference>
<evidence type="ECO:0000313" key="2">
    <source>
        <dbReference type="EMBL" id="KAG9194545.1"/>
    </source>
</evidence>
<organism evidence="2 3">
    <name type="scientific">Alternaria panax</name>
    <dbReference type="NCBI Taxonomy" id="48097"/>
    <lineage>
        <taxon>Eukaryota</taxon>
        <taxon>Fungi</taxon>
        <taxon>Dikarya</taxon>
        <taxon>Ascomycota</taxon>
        <taxon>Pezizomycotina</taxon>
        <taxon>Dothideomycetes</taxon>
        <taxon>Pleosporomycetidae</taxon>
        <taxon>Pleosporales</taxon>
        <taxon>Pleosporineae</taxon>
        <taxon>Pleosporaceae</taxon>
        <taxon>Alternaria</taxon>
        <taxon>Alternaria sect. Panax</taxon>
    </lineage>
</organism>
<keyword evidence="3" id="KW-1185">Reference proteome</keyword>
<comment type="caution">
    <text evidence="2">The sequence shown here is derived from an EMBL/GenBank/DDBJ whole genome shotgun (WGS) entry which is preliminary data.</text>
</comment>
<gene>
    <name evidence="2" type="ORF">G6011_04580</name>
</gene>
<feature type="domain" description="DUF7708" evidence="1">
    <location>
        <begin position="126"/>
        <end position="257"/>
    </location>
</feature>
<dbReference type="AlphaFoldDB" id="A0AAD4NV23"/>
<name>A0AAD4NV23_9PLEO</name>
<dbReference type="Proteomes" id="UP001199106">
    <property type="component" value="Unassembled WGS sequence"/>
</dbReference>